<dbReference type="CDD" id="cd06853">
    <property type="entry name" value="GT_WecA_like"/>
    <property type="match status" value="1"/>
</dbReference>
<feature type="transmembrane region" description="Helical" evidence="7">
    <location>
        <begin position="47"/>
        <end position="66"/>
    </location>
</feature>
<dbReference type="GO" id="GO:0016780">
    <property type="term" value="F:phosphotransferase activity, for other substituted phosphate groups"/>
    <property type="evidence" value="ECO:0007669"/>
    <property type="project" value="InterPro"/>
</dbReference>
<protein>
    <submittedName>
        <fullName evidence="8">Glycosyl transferase family 4</fullName>
    </submittedName>
</protein>
<keyword evidence="2" id="KW-1003">Cell membrane</keyword>
<comment type="subcellular location">
    <subcellularLocation>
        <location evidence="1">Cell membrane</location>
        <topology evidence="1">Multi-pass membrane protein</topology>
    </subcellularLocation>
</comment>
<evidence type="ECO:0000313" key="8">
    <source>
        <dbReference type="EMBL" id="KKS71383.1"/>
    </source>
</evidence>
<keyword evidence="3 8" id="KW-0808">Transferase</keyword>
<evidence type="ECO:0000256" key="1">
    <source>
        <dbReference type="ARBA" id="ARBA00004651"/>
    </source>
</evidence>
<dbReference type="PANTHER" id="PTHR22926:SF3">
    <property type="entry name" value="UNDECAPRENYL-PHOSPHATE ALPHA-N-ACETYLGLUCOSAMINYL 1-PHOSPHATE TRANSFERASE"/>
    <property type="match status" value="1"/>
</dbReference>
<evidence type="ECO:0000256" key="2">
    <source>
        <dbReference type="ARBA" id="ARBA00022475"/>
    </source>
</evidence>
<keyword evidence="5 7" id="KW-1133">Transmembrane helix</keyword>
<feature type="transmembrane region" description="Helical" evidence="7">
    <location>
        <begin position="20"/>
        <end position="40"/>
    </location>
</feature>
<evidence type="ECO:0000313" key="9">
    <source>
        <dbReference type="Proteomes" id="UP000033867"/>
    </source>
</evidence>
<feature type="transmembrane region" description="Helical" evidence="7">
    <location>
        <begin position="101"/>
        <end position="121"/>
    </location>
</feature>
<evidence type="ECO:0000256" key="6">
    <source>
        <dbReference type="ARBA" id="ARBA00023136"/>
    </source>
</evidence>
<evidence type="ECO:0000256" key="3">
    <source>
        <dbReference type="ARBA" id="ARBA00022679"/>
    </source>
</evidence>
<feature type="transmembrane region" description="Helical" evidence="7">
    <location>
        <begin position="72"/>
        <end position="94"/>
    </location>
</feature>
<dbReference type="PANTHER" id="PTHR22926">
    <property type="entry name" value="PHOSPHO-N-ACETYLMURAMOYL-PENTAPEPTIDE-TRANSFERASE"/>
    <property type="match status" value="1"/>
</dbReference>
<gene>
    <name evidence="8" type="ORF">UV42_C0030G0001</name>
</gene>
<evidence type="ECO:0000256" key="4">
    <source>
        <dbReference type="ARBA" id="ARBA00022692"/>
    </source>
</evidence>
<feature type="transmembrane region" description="Helical" evidence="7">
    <location>
        <begin position="176"/>
        <end position="194"/>
    </location>
</feature>
<dbReference type="PATRIC" id="fig|1619052.3.peg.659"/>
<evidence type="ECO:0000256" key="7">
    <source>
        <dbReference type="SAM" id="Phobius"/>
    </source>
</evidence>
<dbReference type="Proteomes" id="UP000033867">
    <property type="component" value="Unassembled WGS sequence"/>
</dbReference>
<accession>A0A0G1E9W5</accession>
<keyword evidence="4 7" id="KW-0812">Transmembrane</keyword>
<evidence type="ECO:0000256" key="5">
    <source>
        <dbReference type="ARBA" id="ARBA00022989"/>
    </source>
</evidence>
<dbReference type="GO" id="GO:0009103">
    <property type="term" value="P:lipopolysaccharide biosynthetic process"/>
    <property type="evidence" value="ECO:0007669"/>
    <property type="project" value="TreeGrafter"/>
</dbReference>
<dbReference type="InterPro" id="IPR000715">
    <property type="entry name" value="Glycosyl_transferase_4"/>
</dbReference>
<dbReference type="EMBL" id="LCEK01000030">
    <property type="protein sequence ID" value="KKS71383.1"/>
    <property type="molecule type" value="Genomic_DNA"/>
</dbReference>
<keyword evidence="6 7" id="KW-0472">Membrane</keyword>
<feature type="transmembrane region" description="Helical" evidence="7">
    <location>
        <begin position="200"/>
        <end position="219"/>
    </location>
</feature>
<dbReference type="Pfam" id="PF00953">
    <property type="entry name" value="Glycos_transf_4"/>
    <property type="match status" value="1"/>
</dbReference>
<feature type="transmembrane region" description="Helical" evidence="7">
    <location>
        <begin position="127"/>
        <end position="145"/>
    </location>
</feature>
<proteinExistence type="predicted"/>
<sequence>MVAFVGIGPHEITNPLGGTFVLTSITSGALVFLWLFGLMFTTKFLDGLDGLVSGMVSIGAFMIFFLSRQEQWFQPEVATLAIMFAGACLGFLLWNWHPAKIFLGEGGSLFTGFMLGVLGIISGGKIMTTLLVMGIPLLDVIRVILTRWIKKKPIYVGDSEHLHFKLLHSGMTQKQAVLLLYAISFSFGVTTLFLQSSQKVIAFAFLFVLMLLMAIWLQSDDKKKHLWKKHT</sequence>
<reference evidence="8 9" key="1">
    <citation type="journal article" date="2015" name="Nature">
        <title>rRNA introns, odd ribosomes, and small enigmatic genomes across a large radiation of phyla.</title>
        <authorList>
            <person name="Brown C.T."/>
            <person name="Hug L.A."/>
            <person name="Thomas B.C."/>
            <person name="Sharon I."/>
            <person name="Castelle C.J."/>
            <person name="Singh A."/>
            <person name="Wilkins M.J."/>
            <person name="Williams K.H."/>
            <person name="Banfield J.F."/>
        </authorList>
    </citation>
    <scope>NUCLEOTIDE SEQUENCE [LARGE SCALE GENOMIC DNA]</scope>
</reference>
<dbReference type="GO" id="GO:0005886">
    <property type="term" value="C:plasma membrane"/>
    <property type="evidence" value="ECO:0007669"/>
    <property type="project" value="UniProtKB-SubCell"/>
</dbReference>
<name>A0A0G1E9W5_9BACT</name>
<dbReference type="GO" id="GO:0044038">
    <property type="term" value="P:cell wall macromolecule biosynthetic process"/>
    <property type="evidence" value="ECO:0007669"/>
    <property type="project" value="TreeGrafter"/>
</dbReference>
<organism evidence="8 9">
    <name type="scientific">Candidatus Magasanikbacteria bacterium GW2011_GWE2_42_7</name>
    <dbReference type="NCBI Taxonomy" id="1619052"/>
    <lineage>
        <taxon>Bacteria</taxon>
        <taxon>Candidatus Magasanikiibacteriota</taxon>
    </lineage>
</organism>
<dbReference type="GO" id="GO:0071555">
    <property type="term" value="P:cell wall organization"/>
    <property type="evidence" value="ECO:0007669"/>
    <property type="project" value="TreeGrafter"/>
</dbReference>
<dbReference type="AlphaFoldDB" id="A0A0G1E9W5"/>
<comment type="caution">
    <text evidence="8">The sequence shown here is derived from an EMBL/GenBank/DDBJ whole genome shotgun (WGS) entry which is preliminary data.</text>
</comment>